<dbReference type="EMBL" id="SNXZ01000001">
    <property type="protein sequence ID" value="TDQ05255.1"/>
    <property type="molecule type" value="Genomic_DNA"/>
</dbReference>
<dbReference type="AlphaFoldDB" id="A0A4V3D0C2"/>
<evidence type="ECO:0000313" key="2">
    <source>
        <dbReference type="Proteomes" id="UP000295444"/>
    </source>
</evidence>
<keyword evidence="2" id="KW-1185">Reference proteome</keyword>
<gene>
    <name evidence="1" type="ORF">EV186_1011223</name>
</gene>
<protein>
    <submittedName>
        <fullName evidence="1">Uncharacterized protein</fullName>
    </submittedName>
</protein>
<proteinExistence type="predicted"/>
<name>A0A4V3D0C2_LABRH</name>
<comment type="caution">
    <text evidence="1">The sequence shown here is derived from an EMBL/GenBank/DDBJ whole genome shotgun (WGS) entry which is preliminary data.</text>
</comment>
<organism evidence="1 2">
    <name type="scientific">Labedaea rhizosphaerae</name>
    <dbReference type="NCBI Taxonomy" id="598644"/>
    <lineage>
        <taxon>Bacteria</taxon>
        <taxon>Bacillati</taxon>
        <taxon>Actinomycetota</taxon>
        <taxon>Actinomycetes</taxon>
        <taxon>Pseudonocardiales</taxon>
        <taxon>Pseudonocardiaceae</taxon>
        <taxon>Labedaea</taxon>
    </lineage>
</organism>
<reference evidence="1 2" key="1">
    <citation type="submission" date="2019-03" db="EMBL/GenBank/DDBJ databases">
        <title>Genomic Encyclopedia of Type Strains, Phase IV (KMG-IV): sequencing the most valuable type-strain genomes for metagenomic binning, comparative biology and taxonomic classification.</title>
        <authorList>
            <person name="Goeker M."/>
        </authorList>
    </citation>
    <scope>NUCLEOTIDE SEQUENCE [LARGE SCALE GENOMIC DNA]</scope>
    <source>
        <strain evidence="1 2">DSM 45361</strain>
    </source>
</reference>
<accession>A0A4V3D0C2</accession>
<evidence type="ECO:0000313" key="1">
    <source>
        <dbReference type="EMBL" id="TDQ05255.1"/>
    </source>
</evidence>
<sequence length="62" mass="6285">MVLAGVAMLLLALAAIGMVLASAGLQDKDAQGKQKTGDGEASRVPAAEEDCRGYLGRAVAVR</sequence>
<dbReference type="RefSeq" id="WP_133848036.1">
    <property type="nucleotide sequence ID" value="NZ_SNXZ01000001.1"/>
</dbReference>
<dbReference type="Proteomes" id="UP000295444">
    <property type="component" value="Unassembled WGS sequence"/>
</dbReference>